<dbReference type="Pfam" id="PF08216">
    <property type="entry name" value="CTNNBL"/>
    <property type="match status" value="1"/>
</dbReference>
<reference evidence="3" key="1">
    <citation type="submission" date="2020-11" db="EMBL/GenBank/DDBJ databases">
        <authorList>
            <person name="Tran Van P."/>
        </authorList>
    </citation>
    <scope>NUCLEOTIDE SEQUENCE</scope>
</reference>
<dbReference type="InterPro" id="IPR013180">
    <property type="entry name" value="CTNNBL1_N"/>
</dbReference>
<evidence type="ECO:0000256" key="1">
    <source>
        <dbReference type="SAM" id="MobiDB-lite"/>
    </source>
</evidence>
<dbReference type="InterPro" id="IPR011989">
    <property type="entry name" value="ARM-like"/>
</dbReference>
<gene>
    <name evidence="3" type="ORF">TSIB3V08_LOCUS8125</name>
</gene>
<protein>
    <recommendedName>
        <fullName evidence="2">Beta-catenin-like protein 1 N-terminal domain-containing protein</fullName>
    </recommendedName>
</protein>
<feature type="region of interest" description="Disordered" evidence="1">
    <location>
        <begin position="1"/>
        <end position="76"/>
    </location>
</feature>
<proteinExistence type="predicted"/>
<dbReference type="EMBL" id="OC004082">
    <property type="protein sequence ID" value="CAD7264063.1"/>
    <property type="molecule type" value="Genomic_DNA"/>
</dbReference>
<dbReference type="Gene3D" id="1.25.10.10">
    <property type="entry name" value="Leucine-rich Repeat Variant"/>
    <property type="match status" value="1"/>
</dbReference>
<dbReference type="AlphaFoldDB" id="A0A7R9B2T0"/>
<name>A0A7R9B2T0_TIMSH</name>
<feature type="compositionally biased region" description="Basic and acidic residues" evidence="1">
    <location>
        <begin position="64"/>
        <end position="76"/>
    </location>
</feature>
<feature type="domain" description="Beta-catenin-like protein 1 N-terminal" evidence="2">
    <location>
        <begin position="75"/>
        <end position="129"/>
    </location>
</feature>
<evidence type="ECO:0000313" key="3">
    <source>
        <dbReference type="EMBL" id="CAD7264063.1"/>
    </source>
</evidence>
<accession>A0A7R9B2T0</accession>
<dbReference type="SMART" id="SM01156">
    <property type="entry name" value="DUF1716"/>
    <property type="match status" value="1"/>
</dbReference>
<sequence length="129" mass="15234">MVLMELKSPSLIPAMPPNTPKRTQDDELEEEDDNEFERQRKIRKLAKSRKEKELASKLKPPPKTSDEQELDRPITEEEREKILKFVESSEDVEGEVLDDSTLKRMILLFEKRALKNQEMRIKFPDIPEK</sequence>
<organism evidence="3">
    <name type="scientific">Timema shepardi</name>
    <name type="common">Walking stick</name>
    <dbReference type="NCBI Taxonomy" id="629360"/>
    <lineage>
        <taxon>Eukaryota</taxon>
        <taxon>Metazoa</taxon>
        <taxon>Ecdysozoa</taxon>
        <taxon>Arthropoda</taxon>
        <taxon>Hexapoda</taxon>
        <taxon>Insecta</taxon>
        <taxon>Pterygota</taxon>
        <taxon>Neoptera</taxon>
        <taxon>Polyneoptera</taxon>
        <taxon>Phasmatodea</taxon>
        <taxon>Timematodea</taxon>
        <taxon>Timematoidea</taxon>
        <taxon>Timematidae</taxon>
        <taxon>Timema</taxon>
    </lineage>
</organism>
<feature type="compositionally biased region" description="Acidic residues" evidence="1">
    <location>
        <begin position="26"/>
        <end position="35"/>
    </location>
</feature>
<evidence type="ECO:0000259" key="2">
    <source>
        <dbReference type="SMART" id="SM01156"/>
    </source>
</evidence>